<evidence type="ECO:0000256" key="2">
    <source>
        <dbReference type="ARBA" id="ARBA00022695"/>
    </source>
</evidence>
<comment type="domain">
    <text evidence="6">Has four distinct domains: an N-terminal nucleotidyltransferase (NT) domain responsible for UTase activity, a central HD domain that encodes UR activity, and two C-terminal ACT domains that seem to have a role in glutamine sensing.</text>
</comment>
<keyword evidence="2 6" id="KW-0548">Nucleotidyltransferase</keyword>
<keyword evidence="1 6" id="KW-0808">Transferase</keyword>
<evidence type="ECO:0000256" key="4">
    <source>
        <dbReference type="ARBA" id="ARBA00022842"/>
    </source>
</evidence>
<dbReference type="InterPro" id="IPR045865">
    <property type="entry name" value="ACT-like_dom_sf"/>
</dbReference>
<evidence type="ECO:0000256" key="1">
    <source>
        <dbReference type="ARBA" id="ARBA00022679"/>
    </source>
</evidence>
<keyword evidence="5 6" id="KW-0511">Multifunctional enzyme</keyword>
<dbReference type="InterPro" id="IPR010043">
    <property type="entry name" value="UTase/UR"/>
</dbReference>
<dbReference type="CDD" id="cd04873">
    <property type="entry name" value="ACT_UUR-ACR-like"/>
    <property type="match status" value="1"/>
</dbReference>
<dbReference type="EC" id="2.7.7.59" evidence="6"/>
<feature type="region of interest" description="Uridylyltransferase" evidence="6">
    <location>
        <begin position="1"/>
        <end position="332"/>
    </location>
</feature>
<evidence type="ECO:0000256" key="3">
    <source>
        <dbReference type="ARBA" id="ARBA00022801"/>
    </source>
</evidence>
<evidence type="ECO:0000256" key="5">
    <source>
        <dbReference type="ARBA" id="ARBA00023268"/>
    </source>
</evidence>
<dbReference type="GO" id="GO:0008773">
    <property type="term" value="F:[protein-PII] uridylyltransferase activity"/>
    <property type="evidence" value="ECO:0007669"/>
    <property type="project" value="UniProtKB-UniRule"/>
</dbReference>
<dbReference type="PANTHER" id="PTHR47320">
    <property type="entry name" value="BIFUNCTIONAL URIDYLYLTRANSFERASE/URIDYLYL-REMOVING ENZYME"/>
    <property type="match status" value="1"/>
</dbReference>
<dbReference type="Gene3D" id="1.10.3090.10">
    <property type="entry name" value="cca-adding enzyme, domain 2"/>
    <property type="match status" value="1"/>
</dbReference>
<dbReference type="KEGG" id="nsa:Nitsa_0570"/>
<reference evidence="9 10" key="1">
    <citation type="journal article" date="2011" name="Stand. Genomic Sci.">
        <title>Complete genome sequence of Nitratifractor salsuginis type strain (E9I37-1).</title>
        <authorList>
            <person name="Anderson I."/>
            <person name="Sikorski J."/>
            <person name="Zeytun A."/>
            <person name="Nolan M."/>
            <person name="Lapidus A."/>
            <person name="Lucas S."/>
            <person name="Hammon N."/>
            <person name="Deshpande S."/>
            <person name="Cheng J.F."/>
            <person name="Tapia R."/>
            <person name="Han C."/>
            <person name="Goodwin L."/>
            <person name="Pitluck S."/>
            <person name="Liolios K."/>
            <person name="Pagani I."/>
            <person name="Ivanova N."/>
            <person name="Huntemann M."/>
            <person name="Mavromatis K."/>
            <person name="Ovchinikova G."/>
            <person name="Pati A."/>
            <person name="Chen A."/>
            <person name="Palaniappan K."/>
            <person name="Land M."/>
            <person name="Hauser L."/>
            <person name="Brambilla E.M."/>
            <person name="Ngatchou-Djao O.D."/>
            <person name="Rohde M."/>
            <person name="Tindall B.J."/>
            <person name="Goker M."/>
            <person name="Detter J.C."/>
            <person name="Woyke T."/>
            <person name="Bristow J."/>
            <person name="Eisen J.A."/>
            <person name="Markowitz V."/>
            <person name="Hugenholtz P."/>
            <person name="Klenk H.P."/>
            <person name="Kyrpides N.C."/>
        </authorList>
    </citation>
    <scope>NUCLEOTIDE SEQUENCE [LARGE SCALE GENOMIC DNA]</scope>
    <source>
        <strain evidence="10">DSM 16511 / JCM 12458 / E9I37-1</strain>
    </source>
</reference>
<dbReference type="PROSITE" id="PS51831">
    <property type="entry name" value="HD"/>
    <property type="match status" value="1"/>
</dbReference>
<gene>
    <name evidence="6" type="primary">glnD</name>
    <name evidence="9" type="ordered locus">Nitsa_0570</name>
</gene>
<dbReference type="EC" id="3.1.4.-" evidence="6"/>
<sequence>MRALHAKVEELLYENAPQLEIAKAIKSYLKAYFATLPETFAQTGGKDFLVRHTRTIDTVIRLAYKVAVREMFGPYTPLKNQIPVTLVALGSYGREQLCLHSDIDLMFVYESIEGYATQALIEKMLYLLWDSGLKLGHRVHELRDLPVVAREDITIKSALLESRFIEGSKFLWTGIENSLNEIRREEPEAFIRLKVEERRALHQRYPLTMEPHLKEGVGGFRDANMVFWMGKLLYNVPRIWDLNESIVDPEDYREFRIALEFLFRVRTALHIIAGKKVDQVRLDLLPELADLLRYDRGRRGQLRLARRIIGALRTIHLYSRIWLERLIGDYLPELYSECYLPEKQHRKLHSLVEELNRQADRPFRIHPELLYALIHAERPERPDRTLYRTLLHTFERPAATSVLQAFVEARLLGYMVPAMKKVIDLPQFDGYHRYPVDRHSIECFRHLEKIEDPFIAELFDNLEPKEKVMLKVAVLLHDAGKGRKRDHHLVGASLFRIFAQKLGMEKELIEIGARLILHHTLMSVTAQREDIYSEKVVLRFVSRFGSKKLLDMIYILTYADMKGVGTDVYNSHSARLLRMLYEQSLEALNHPEQLSETAKRVRAVDRLKNSKAFRELPRTLQNKILSISSNAFFIRHSTRRIIAIAKAAAKMEEYTYHLSNEHNLTVEIIRRHDLNLAWFLHRLARLQVVSMEIAKLWGDLKYFRIDFNDRLDESELPLLDEIIHGSFTPHPEMKLRKPLIKAEEVSCECDHSREYAMMKLRTADQPGLLAYLIALFDRLGVDIASAKIHTIKGRVNDLFLIEKNGNFCHNIDKIIQELTE</sequence>
<dbReference type="InterPro" id="IPR013546">
    <property type="entry name" value="PII_UdlTrfase/GS_AdlTrfase"/>
</dbReference>
<dbReference type="SUPFAM" id="SSF109604">
    <property type="entry name" value="HD-domain/PDEase-like"/>
    <property type="match status" value="1"/>
</dbReference>
<dbReference type="HOGENOM" id="CLU_012833_1_0_7"/>
<protein>
    <recommendedName>
        <fullName evidence="6">Bifunctional uridylyltransferase/uridylyl-removing enzyme</fullName>
        <shortName evidence="6">UTase/UR</shortName>
    </recommendedName>
    <alternativeName>
        <fullName evidence="6">Bifunctional [protein-PII] modification enzyme</fullName>
    </alternativeName>
    <alternativeName>
        <fullName evidence="6">Bifunctional nitrogen sensor protein</fullName>
    </alternativeName>
    <domain>
        <recommendedName>
            <fullName evidence="6">[Protein-PII] uridylyltransferase</fullName>
            <shortName evidence="6">PII uridylyltransferase</shortName>
            <shortName evidence="6">UTase</shortName>
            <ecNumber evidence="6">2.7.7.59</ecNumber>
        </recommendedName>
    </domain>
    <domain>
        <recommendedName>
            <fullName evidence="6">[Protein-PII]-UMP uridylyl-removing enzyme</fullName>
            <shortName evidence="6">UR</shortName>
            <ecNumber evidence="6">3.1.4.-</ecNumber>
        </recommendedName>
    </domain>
</protein>
<evidence type="ECO:0000256" key="6">
    <source>
        <dbReference type="HAMAP-Rule" id="MF_00277"/>
    </source>
</evidence>
<comment type="cofactor">
    <cofactor evidence="6">
        <name>Mg(2+)</name>
        <dbReference type="ChEBI" id="CHEBI:18420"/>
    </cofactor>
</comment>
<keyword evidence="3 6" id="KW-0378">Hydrolase</keyword>
<organism evidence="9 10">
    <name type="scientific">Nitratifractor salsuginis (strain DSM 16511 / JCM 12458 / E9I37-1)</name>
    <dbReference type="NCBI Taxonomy" id="749222"/>
    <lineage>
        <taxon>Bacteria</taxon>
        <taxon>Pseudomonadati</taxon>
        <taxon>Campylobacterota</taxon>
        <taxon>Epsilonproteobacteria</taxon>
        <taxon>Campylobacterales</taxon>
        <taxon>Sulfurovaceae</taxon>
        <taxon>Nitratifractor</taxon>
    </lineage>
</organism>
<dbReference type="SUPFAM" id="SSF81301">
    <property type="entry name" value="Nucleotidyltransferase"/>
    <property type="match status" value="1"/>
</dbReference>
<evidence type="ECO:0000313" key="9">
    <source>
        <dbReference type="EMBL" id="ADV45838.1"/>
    </source>
</evidence>
<dbReference type="PROSITE" id="PS51671">
    <property type="entry name" value="ACT"/>
    <property type="match status" value="1"/>
</dbReference>
<evidence type="ECO:0000259" key="8">
    <source>
        <dbReference type="PROSITE" id="PS51831"/>
    </source>
</evidence>
<dbReference type="SUPFAM" id="SSF81593">
    <property type="entry name" value="Nucleotidyltransferase substrate binding subunit/domain"/>
    <property type="match status" value="1"/>
</dbReference>
<dbReference type="PANTHER" id="PTHR47320:SF1">
    <property type="entry name" value="BIFUNCTIONAL URIDYLYLTRANSFERASE_URIDYLYL-REMOVING ENZYME"/>
    <property type="match status" value="1"/>
</dbReference>
<comment type="caution">
    <text evidence="6">Lacks conserved residue(s) required for the propagation of feature annotation.</text>
</comment>
<dbReference type="PIRSF" id="PIRSF006288">
    <property type="entry name" value="PII_uridyltransf"/>
    <property type="match status" value="1"/>
</dbReference>
<dbReference type="GO" id="GO:0008081">
    <property type="term" value="F:phosphoric diester hydrolase activity"/>
    <property type="evidence" value="ECO:0007669"/>
    <property type="project" value="UniProtKB-UniRule"/>
</dbReference>
<dbReference type="RefSeq" id="WP_013553534.1">
    <property type="nucleotide sequence ID" value="NC_014935.1"/>
</dbReference>
<comment type="catalytic activity">
    <reaction evidence="6">
        <text>[protein-PII]-uridylyl-L-tyrosine + H2O = [protein-PII]-L-tyrosine + UMP + H(+)</text>
        <dbReference type="Rhea" id="RHEA:48600"/>
        <dbReference type="Rhea" id="RHEA-COMP:12147"/>
        <dbReference type="Rhea" id="RHEA-COMP:12148"/>
        <dbReference type="ChEBI" id="CHEBI:15377"/>
        <dbReference type="ChEBI" id="CHEBI:15378"/>
        <dbReference type="ChEBI" id="CHEBI:46858"/>
        <dbReference type="ChEBI" id="CHEBI:57865"/>
        <dbReference type="ChEBI" id="CHEBI:90602"/>
    </reaction>
</comment>
<proteinExistence type="inferred from homology"/>
<keyword evidence="4 6" id="KW-0460">Magnesium</keyword>
<dbReference type="STRING" id="749222.Nitsa_0570"/>
<comment type="similarity">
    <text evidence="6">Belongs to the GlnD family.</text>
</comment>
<dbReference type="OrthoDB" id="9758038at2"/>
<evidence type="ECO:0000259" key="7">
    <source>
        <dbReference type="PROSITE" id="PS51671"/>
    </source>
</evidence>
<dbReference type="HAMAP" id="MF_00277">
    <property type="entry name" value="PII_uridylyl_transf"/>
    <property type="match status" value="1"/>
</dbReference>
<dbReference type="Pfam" id="PF01966">
    <property type="entry name" value="HD"/>
    <property type="match status" value="1"/>
</dbReference>
<feature type="domain" description="ACT" evidence="7">
    <location>
        <begin position="757"/>
        <end position="820"/>
    </location>
</feature>
<dbReference type="Proteomes" id="UP000008633">
    <property type="component" value="Chromosome"/>
</dbReference>
<dbReference type="Gene3D" id="3.30.460.10">
    <property type="entry name" value="Beta Polymerase, domain 2"/>
    <property type="match status" value="1"/>
</dbReference>
<dbReference type="SUPFAM" id="SSF55021">
    <property type="entry name" value="ACT-like"/>
    <property type="match status" value="1"/>
</dbReference>
<name>E6X135_NITSE</name>
<dbReference type="InterPro" id="IPR002912">
    <property type="entry name" value="ACT_dom"/>
</dbReference>
<dbReference type="AlphaFoldDB" id="E6X135"/>
<comment type="catalytic activity">
    <reaction evidence="6">
        <text>[protein-PII]-L-tyrosine + UTP = [protein-PII]-uridylyl-L-tyrosine + diphosphate</text>
        <dbReference type="Rhea" id="RHEA:13673"/>
        <dbReference type="Rhea" id="RHEA-COMP:12147"/>
        <dbReference type="Rhea" id="RHEA-COMP:12148"/>
        <dbReference type="ChEBI" id="CHEBI:33019"/>
        <dbReference type="ChEBI" id="CHEBI:46398"/>
        <dbReference type="ChEBI" id="CHEBI:46858"/>
        <dbReference type="ChEBI" id="CHEBI:90602"/>
        <dbReference type="EC" id="2.7.7.59"/>
    </reaction>
</comment>
<dbReference type="InterPro" id="IPR006674">
    <property type="entry name" value="HD_domain"/>
</dbReference>
<dbReference type="CDD" id="cd05401">
    <property type="entry name" value="NT_GlnE_GlnD_like"/>
    <property type="match status" value="1"/>
</dbReference>
<comment type="activity regulation">
    <text evidence="6">Uridylyltransferase (UTase) activity is inhibited by glutamine, while glutamine activates uridylyl-removing (UR) activity.</text>
</comment>
<dbReference type="Pfam" id="PF08335">
    <property type="entry name" value="GlnD_UR_UTase"/>
    <property type="match status" value="1"/>
</dbReference>
<dbReference type="eggNOG" id="COG2844">
    <property type="taxonomic scope" value="Bacteria"/>
</dbReference>
<keyword evidence="10" id="KW-1185">Reference proteome</keyword>
<feature type="domain" description="HD" evidence="8">
    <location>
        <begin position="436"/>
        <end position="547"/>
    </location>
</feature>
<dbReference type="InterPro" id="IPR043519">
    <property type="entry name" value="NT_sf"/>
</dbReference>
<accession>E6X135</accession>
<dbReference type="EMBL" id="CP002452">
    <property type="protein sequence ID" value="ADV45838.1"/>
    <property type="molecule type" value="Genomic_DNA"/>
</dbReference>
<evidence type="ECO:0000313" key="10">
    <source>
        <dbReference type="Proteomes" id="UP000008633"/>
    </source>
</evidence>
<reference evidence="10" key="2">
    <citation type="submission" date="2011-01" db="EMBL/GenBank/DDBJ databases">
        <title>The complete genome of Nitratifractor salsuginis DSM 16511.</title>
        <authorList>
            <consortium name="US DOE Joint Genome Institute (JGI-PGF)"/>
            <person name="Lucas S."/>
            <person name="Copeland A."/>
            <person name="Lapidus A."/>
            <person name="Bruce D."/>
            <person name="Goodwin L."/>
            <person name="Pitluck S."/>
            <person name="Kyrpides N."/>
            <person name="Mavromatis K."/>
            <person name="Ivanova N."/>
            <person name="Mikhailova N."/>
            <person name="Zeytun A."/>
            <person name="Detter J.C."/>
            <person name="Tapia R."/>
            <person name="Han C."/>
            <person name="Land M."/>
            <person name="Hauser L."/>
            <person name="Markowitz V."/>
            <person name="Cheng J.-F."/>
            <person name="Hugenholtz P."/>
            <person name="Woyke T."/>
            <person name="Wu D."/>
            <person name="Tindall B."/>
            <person name="Schuetze A."/>
            <person name="Brambilla E."/>
            <person name="Klenk H.-P."/>
            <person name="Eisen J.A."/>
        </authorList>
    </citation>
    <scope>NUCLEOTIDE SEQUENCE [LARGE SCALE GENOMIC DNA]</scope>
    <source>
        <strain evidence="10">DSM 16511 / JCM 12458 / E9I37-1</strain>
    </source>
</reference>
<comment type="function">
    <text evidence="6">Modifies, by uridylylation and deuridylylation, the PII regulatory proteins (GlnB and homologs), in response to the nitrogen status of the cell that GlnD senses through the glutamine level. Under low glutamine levels, catalyzes the conversion of the PII proteins and UTP to PII-UMP and PPi, while under higher glutamine levels, GlnD hydrolyzes PII-UMP to PII and UMP (deuridylylation). Thus, controls uridylylation state and activity of the PII proteins, and plays an important role in the regulation of nitrogen assimilation and metabolism.</text>
</comment>
<dbReference type="GO" id="GO:0006808">
    <property type="term" value="P:regulation of nitrogen utilization"/>
    <property type="evidence" value="ECO:0007669"/>
    <property type="project" value="UniProtKB-UniRule"/>
</dbReference>